<dbReference type="GeneID" id="78333751"/>
<dbReference type="AlphaFoldDB" id="A0A1H2X0E3"/>
<comment type="caution">
    <text evidence="1">The sequence shown here is derived from an EMBL/GenBank/DDBJ whole genome shotgun (WGS) entry which is preliminary data.</text>
</comment>
<dbReference type="PANTHER" id="PTHR36456:SF1">
    <property type="entry name" value="UPF0232 PROTEIN SCO3875"/>
    <property type="match status" value="1"/>
</dbReference>
<dbReference type="Pfam" id="PF05258">
    <property type="entry name" value="DciA"/>
    <property type="match status" value="1"/>
</dbReference>
<organism evidence="1 2">
    <name type="scientific">Acidaminococcus fermentans</name>
    <dbReference type="NCBI Taxonomy" id="905"/>
    <lineage>
        <taxon>Bacteria</taxon>
        <taxon>Bacillati</taxon>
        <taxon>Bacillota</taxon>
        <taxon>Negativicutes</taxon>
        <taxon>Acidaminococcales</taxon>
        <taxon>Acidaminococcaceae</taxon>
        <taxon>Acidaminococcus</taxon>
    </lineage>
</organism>
<evidence type="ECO:0000313" key="2">
    <source>
        <dbReference type="Proteomes" id="UP000182379"/>
    </source>
</evidence>
<evidence type="ECO:0000313" key="1">
    <source>
        <dbReference type="EMBL" id="SDW86322.1"/>
    </source>
</evidence>
<dbReference type="RefSeq" id="WP_012937407.1">
    <property type="nucleotide sequence ID" value="NZ_CALAKB010000044.1"/>
</dbReference>
<dbReference type="OMA" id="NSTWAHQ"/>
<reference evidence="1 2" key="1">
    <citation type="submission" date="2016-10" db="EMBL/GenBank/DDBJ databases">
        <authorList>
            <person name="Varghese N."/>
            <person name="Submissions S."/>
        </authorList>
    </citation>
    <scope>NUCLEOTIDE SEQUENCE [LARGE SCALE GENOMIC DNA]</scope>
    <source>
        <strain evidence="1 2">WCC6</strain>
    </source>
</reference>
<proteinExistence type="predicted"/>
<accession>A0A1H2X0E3</accession>
<sequence length="243" mass="28699">MKDSELLILKVMKTPRARQQFLLHWLKSHWAEILGHTAANHSQPYRLEDGVLYVHTDNPMWSNQFHMMQGKLLGQLNRKLAPSLQGRKRIIRELKFYHGIIQEELRPRSEEGPFMLQRDDKRRCPVCGVPLIGTEEICSACRRKQQEALRREIRKQLDLRPWLSYEDCRELVNCDRITFTDVKAVLEEWALNRALDPGSTAREKAFAVMLETGLRPEQLPEETIRQTLEKARRSRYYVPARRK</sequence>
<dbReference type="InterPro" id="IPR007922">
    <property type="entry name" value="DciA-like"/>
</dbReference>
<protein>
    <recommendedName>
        <fullName evidence="3">DUF721 domain-containing protein</fullName>
    </recommendedName>
</protein>
<dbReference type="Proteomes" id="UP000182379">
    <property type="component" value="Unassembled WGS sequence"/>
</dbReference>
<gene>
    <name evidence="1" type="ORF">SAMN05216495_10779</name>
</gene>
<dbReference type="PANTHER" id="PTHR36456">
    <property type="entry name" value="UPF0232 PROTEIN SCO3875"/>
    <property type="match status" value="1"/>
</dbReference>
<name>A0A1H2X0E3_ACIFE</name>
<dbReference type="EMBL" id="FNOP01000007">
    <property type="protein sequence ID" value="SDW86322.1"/>
    <property type="molecule type" value="Genomic_DNA"/>
</dbReference>
<evidence type="ECO:0008006" key="3">
    <source>
        <dbReference type="Google" id="ProtNLM"/>
    </source>
</evidence>